<dbReference type="OMA" id="MAPAHAT"/>
<dbReference type="KEGG" id="maw:19253103"/>
<dbReference type="eggNOG" id="ENOG502T7RM">
    <property type="taxonomic scope" value="Eukaryota"/>
</dbReference>
<reference evidence="3 4" key="1">
    <citation type="journal article" date="2011" name="PLoS Genet.">
        <title>Genome sequencing and comparative transcriptomics of the model entomopathogenic fungi Metarhizium anisopliae and M. acridum.</title>
        <authorList>
            <person name="Gao Q."/>
            <person name="Jin K."/>
            <person name="Ying S.H."/>
            <person name="Zhang Y."/>
            <person name="Xiao G."/>
            <person name="Shang Y."/>
            <person name="Duan Z."/>
            <person name="Hu X."/>
            <person name="Xie X.Q."/>
            <person name="Zhou G."/>
            <person name="Peng G."/>
            <person name="Luo Z."/>
            <person name="Huang W."/>
            <person name="Wang B."/>
            <person name="Fang W."/>
            <person name="Wang S."/>
            <person name="Zhong Y."/>
            <person name="Ma L.J."/>
            <person name="St Leger R.J."/>
            <person name="Zhao G.P."/>
            <person name="Pei Y."/>
            <person name="Feng M.G."/>
            <person name="Xia Y."/>
            <person name="Wang C."/>
        </authorList>
    </citation>
    <scope>NUCLEOTIDE SEQUENCE [LARGE SCALE GENOMIC DNA]</scope>
    <source>
        <strain evidence="3 4">CQMa 102</strain>
    </source>
</reference>
<evidence type="ECO:0000313" key="3">
    <source>
        <dbReference type="EMBL" id="EFY85174.1"/>
    </source>
</evidence>
<evidence type="ECO:0000256" key="2">
    <source>
        <dbReference type="SAM" id="SignalP"/>
    </source>
</evidence>
<name>E9EFZ4_METAQ</name>
<feature type="region of interest" description="Disordered" evidence="1">
    <location>
        <begin position="107"/>
        <end position="131"/>
    </location>
</feature>
<keyword evidence="4" id="KW-1185">Reference proteome</keyword>
<accession>E9EFZ4</accession>
<feature type="chain" id="PRO_5003238827" evidence="2">
    <location>
        <begin position="23"/>
        <end position="700"/>
    </location>
</feature>
<evidence type="ECO:0000256" key="1">
    <source>
        <dbReference type="SAM" id="MobiDB-lite"/>
    </source>
</evidence>
<sequence length="700" mass="76644">MKAHRLLAFFALEAVAAPPASNLTLAVLGGRPSPIVDTAVIGKRVFDAISYDSKPASEGSTALPRDIIERLAPENTQTISAGLAPIHKRDACERSYFTDDEVLLAESPLTSPPSEEGGLTIPKEQMASPEEVRASQVAESVSEKEFAELAAARELTAFAKATWSLDLAGVRKNLLGYKPLAPESPALRPLKLGSAAPLFISGGLWVAGVLQSFIKDVSALDKAAAITSIIPFIGCGVNAAADMEKGSFDDIDTAMCLIGDGLLLSPLAPVGIVIHVVRAIIAQFKPPRLPDQESLQKARDDVWAKLLDDKVYTYIYSDRYLYPEKGFRDKLNSSLAVESLAVLSTAAQRIGAVHASCSRTLLNASISAEEKAEIQIEAQQAASKIRSRTSIEVIRSQRQLLLDIPVRLRQNIDLSLEALSNGYNQNFTAKLTSPEMVRHYTTTFIGDLGLLGDRLDDSGDVYRKLSEISTHLINTPPSLPSLFDIAYITGQSKGLEGIDPLVLSPRRFITYQLTGLSLHKLNMLSLHHTLEVARLLQGKTTMDKLSALWPSKDAEAVQQLHLLITMKYGRVYDEWKMKWAKKEFSGVMANLIDAHYPGAVRFLTHPDIPPVGSNPDNPPYLALIMGLSTEVVDNLLENADLEHIDMSQVKVRVQRLREMLSSTKFQETMLKLQMARVKQQPQNSWNATMAPAHATDNKTI</sequence>
<proteinExistence type="predicted"/>
<keyword evidence="2" id="KW-0732">Signal</keyword>
<dbReference type="STRING" id="655827.E9EFZ4"/>
<dbReference type="HOGENOM" id="CLU_408302_0_0_1"/>
<dbReference type="EMBL" id="GL698587">
    <property type="protein sequence ID" value="EFY85174.1"/>
    <property type="molecule type" value="Genomic_DNA"/>
</dbReference>
<dbReference type="GeneID" id="19253103"/>
<dbReference type="AlphaFoldDB" id="E9EFZ4"/>
<organism evidence="4">
    <name type="scientific">Metarhizium acridum (strain CQMa 102)</name>
    <dbReference type="NCBI Taxonomy" id="655827"/>
    <lineage>
        <taxon>Eukaryota</taxon>
        <taxon>Fungi</taxon>
        <taxon>Dikarya</taxon>
        <taxon>Ascomycota</taxon>
        <taxon>Pezizomycotina</taxon>
        <taxon>Sordariomycetes</taxon>
        <taxon>Hypocreomycetidae</taxon>
        <taxon>Hypocreales</taxon>
        <taxon>Clavicipitaceae</taxon>
        <taxon>Metarhizium</taxon>
    </lineage>
</organism>
<protein>
    <submittedName>
        <fullName evidence="3">Uncharacterized protein</fullName>
    </submittedName>
</protein>
<dbReference type="OrthoDB" id="4917004at2759"/>
<gene>
    <name evidence="3" type="ORF">MAC_08792</name>
</gene>
<evidence type="ECO:0000313" key="4">
    <source>
        <dbReference type="Proteomes" id="UP000002499"/>
    </source>
</evidence>
<feature type="signal peptide" evidence="2">
    <location>
        <begin position="1"/>
        <end position="22"/>
    </location>
</feature>
<dbReference type="InParanoid" id="E9EFZ4"/>
<dbReference type="Proteomes" id="UP000002499">
    <property type="component" value="Unassembled WGS sequence"/>
</dbReference>